<dbReference type="EMBL" id="CAKW01000048">
    <property type="protein sequence ID" value="CCJ71781.1"/>
    <property type="molecule type" value="Genomic_DNA"/>
</dbReference>
<proteinExistence type="predicted"/>
<dbReference type="InterPro" id="IPR036866">
    <property type="entry name" value="RibonucZ/Hydroxyglut_hydro"/>
</dbReference>
<gene>
    <name evidence="2" type="ORF">BN137_1127</name>
</gene>
<dbReference type="Proteomes" id="UP000009340">
    <property type="component" value="Unassembled WGS sequence"/>
</dbReference>
<dbReference type="AlphaFoldDB" id="K7ZYX3"/>
<evidence type="ECO:0000313" key="2">
    <source>
        <dbReference type="EMBL" id="CCJ71781.1"/>
    </source>
</evidence>
<dbReference type="PANTHER" id="PTHR15032:SF4">
    <property type="entry name" value="N-ACYL-PHOSPHATIDYLETHANOLAMINE-HYDROLYZING PHOSPHOLIPASE D"/>
    <property type="match status" value="1"/>
</dbReference>
<sequence>MPLDLKRWFIKRGINQVTELDWWESREWQGFQITAVPAQHWSMRTLWDRNRSLWCGWVIESATQRFWFSGDSGYTPELLDIPQRLGPLTAAAIPVGAYAPRWFMAPHHMDPQHAVQLWQHAGRPLAIPIHWGVFELADESLDEPPAELLRALNEYGEKAETFVPRRIGQYLPLSINKP</sequence>
<accession>K7ZYX3</accession>
<dbReference type="eggNOG" id="COG2220">
    <property type="taxonomic scope" value="Bacteria"/>
</dbReference>
<dbReference type="STRING" id="1073999.AFK62_11415"/>
<protein>
    <recommendedName>
        <fullName evidence="1">Metallo-beta-lactamase domain-containing protein</fullName>
    </recommendedName>
</protein>
<dbReference type="SUPFAM" id="SSF56281">
    <property type="entry name" value="Metallo-hydrolase/oxidoreductase"/>
    <property type="match status" value="1"/>
</dbReference>
<dbReference type="Gene3D" id="3.60.15.10">
    <property type="entry name" value="Ribonuclease Z/Hydroxyacylglutathione hydrolase-like"/>
    <property type="match status" value="1"/>
</dbReference>
<dbReference type="GO" id="GO:0005737">
    <property type="term" value="C:cytoplasm"/>
    <property type="evidence" value="ECO:0007669"/>
    <property type="project" value="TreeGrafter"/>
</dbReference>
<evidence type="ECO:0000259" key="1">
    <source>
        <dbReference type="Pfam" id="PF12706"/>
    </source>
</evidence>
<dbReference type="InterPro" id="IPR001279">
    <property type="entry name" value="Metallo-B-lactamas"/>
</dbReference>
<evidence type="ECO:0000313" key="3">
    <source>
        <dbReference type="Proteomes" id="UP000009340"/>
    </source>
</evidence>
<dbReference type="Pfam" id="PF12706">
    <property type="entry name" value="Lactamase_B_2"/>
    <property type="match status" value="1"/>
</dbReference>
<feature type="domain" description="Metallo-beta-lactamase" evidence="1">
    <location>
        <begin position="4"/>
        <end position="131"/>
    </location>
</feature>
<dbReference type="PANTHER" id="PTHR15032">
    <property type="entry name" value="N-ACYL-PHOSPHATIDYLETHANOLAMINE-HYDROLYZING PHOSPHOLIPASE D"/>
    <property type="match status" value="1"/>
</dbReference>
<organism evidence="2 3">
    <name type="scientific">Cronobacter condimenti 1330</name>
    <dbReference type="NCBI Taxonomy" id="1073999"/>
    <lineage>
        <taxon>Bacteria</taxon>
        <taxon>Pseudomonadati</taxon>
        <taxon>Pseudomonadota</taxon>
        <taxon>Gammaproteobacteria</taxon>
        <taxon>Enterobacterales</taxon>
        <taxon>Enterobacteriaceae</taxon>
        <taxon>Cronobacter</taxon>
    </lineage>
</organism>
<name>K7ZYX3_9ENTR</name>
<comment type="caution">
    <text evidence="2">The sequence shown here is derived from an EMBL/GenBank/DDBJ whole genome shotgun (WGS) entry which is preliminary data.</text>
</comment>
<reference evidence="2" key="1">
    <citation type="submission" date="2012-07" db="EMBL/GenBank/DDBJ databases">
        <authorList>
            <person name="Cummings C."/>
        </authorList>
    </citation>
    <scope>NUCLEOTIDE SEQUENCE</scope>
    <source>
        <strain evidence="2">1330</strain>
    </source>
</reference>